<evidence type="ECO:0000256" key="6">
    <source>
        <dbReference type="ARBA" id="ARBA00022801"/>
    </source>
</evidence>
<evidence type="ECO:0000313" key="14">
    <source>
        <dbReference type="EMBL" id="AKN88844.1"/>
    </source>
</evidence>
<organism evidence="15 17">
    <name type="scientific">Francisella orientalis</name>
    <dbReference type="NCBI Taxonomy" id="299583"/>
    <lineage>
        <taxon>Bacteria</taxon>
        <taxon>Pseudomonadati</taxon>
        <taxon>Pseudomonadota</taxon>
        <taxon>Gammaproteobacteria</taxon>
        <taxon>Thiotrichales</taxon>
        <taxon>Francisellaceae</taxon>
        <taxon>Francisella</taxon>
    </lineage>
</organism>
<dbReference type="SMART" id="SM00892">
    <property type="entry name" value="Endonuclease_NS"/>
    <property type="match status" value="1"/>
</dbReference>
<evidence type="ECO:0000259" key="12">
    <source>
        <dbReference type="SMART" id="SM00477"/>
    </source>
</evidence>
<dbReference type="Proteomes" id="UP000035930">
    <property type="component" value="Chromosome"/>
</dbReference>
<keyword evidence="4 9" id="KW-0479">Metal-binding</keyword>
<evidence type="ECO:0000256" key="11">
    <source>
        <dbReference type="SAM" id="Phobius"/>
    </source>
</evidence>
<dbReference type="EMBL" id="CP011923">
    <property type="protein sequence ID" value="AKN88844.1"/>
    <property type="molecule type" value="Genomic_DNA"/>
</dbReference>
<feature type="transmembrane region" description="Helical" evidence="11">
    <location>
        <begin position="21"/>
        <end position="38"/>
    </location>
</feature>
<dbReference type="Proteomes" id="UP000774689">
    <property type="component" value="Unassembled WGS sequence"/>
</dbReference>
<comment type="similarity">
    <text evidence="2 10">Belongs to the DNA/RNA non-specific endonuclease family.</text>
</comment>
<dbReference type="GO" id="GO:0004521">
    <property type="term" value="F:RNA endonuclease activity"/>
    <property type="evidence" value="ECO:0007669"/>
    <property type="project" value="TreeGrafter"/>
</dbReference>
<dbReference type="SMART" id="SM00477">
    <property type="entry name" value="NUC"/>
    <property type="match status" value="1"/>
</dbReference>
<feature type="binding site" evidence="9">
    <location>
        <position position="233"/>
    </location>
    <ligand>
        <name>Mg(2+)</name>
        <dbReference type="ChEBI" id="CHEBI:18420"/>
        <note>catalytic</note>
    </ligand>
</feature>
<dbReference type="Gene3D" id="3.40.570.10">
    <property type="entry name" value="Extracellular Endonuclease, subunit A"/>
    <property type="match status" value="1"/>
</dbReference>
<reference evidence="14" key="2">
    <citation type="submission" date="2017-08" db="EMBL/GenBank/DDBJ databases">
        <title>Complete Genome Sequence of Francisella noatunensis subsp. orientalis strain FNO190.</title>
        <authorList>
            <person name="Pereira F.L."/>
            <person name="Goncalves L.A."/>
            <person name="Guilherme T.C."/>
            <person name="Soares S.C."/>
            <person name="Dorella F.A."/>
            <person name="Carvalho A.F."/>
            <person name="Leibowitz M.P."/>
            <person name="Leal C.A.G."/>
            <person name="Azevedo V.A.C."/>
            <person name="Figueiredo H.C.P."/>
        </authorList>
    </citation>
    <scope>NUCLEOTIDE SEQUENCE</scope>
    <source>
        <strain evidence="14">FNO190</strain>
    </source>
</reference>
<dbReference type="GO" id="GO:0046872">
    <property type="term" value="F:metal ion binding"/>
    <property type="evidence" value="ECO:0007669"/>
    <property type="project" value="UniProtKB-KW"/>
</dbReference>
<accession>A0AAP7FU30</accession>
<reference evidence="15" key="3">
    <citation type="journal article" date="2020" name="Int. J. Syst. Evol. Microbiol.">
        <title>Reclassification of Francisella noatunensis subsp. orientalis Ottem et al. 2009 as Francisella orientalis sp. nov., Francisella noatunensis subsp. chilensis subsp. nov. and emended description of Francisella noatunensis.</title>
        <authorList>
            <person name="Ramirez-Paredes J.G."/>
            <person name="Larsson P."/>
            <person name="Thompson K.D."/>
            <person name="Penman D.J."/>
            <person name="Busse H.J."/>
            <person name="Ohrman C."/>
            <person name="Sjodin A."/>
            <person name="Soto E."/>
            <person name="Richards R.H."/>
            <person name="Adams A."/>
            <person name="Colquhoun D.J."/>
        </authorList>
    </citation>
    <scope>NUCLEOTIDE SEQUENCE</scope>
    <source>
        <strain evidence="15">LADL-07285A</strain>
    </source>
</reference>
<feature type="domain" description="DNA/RNA non-specific endonuclease/pyrophosphatase/phosphodiesterase" evidence="13">
    <location>
        <begin position="139"/>
        <end position="334"/>
    </location>
</feature>
<evidence type="ECO:0000256" key="1">
    <source>
        <dbReference type="ARBA" id="ARBA00001946"/>
    </source>
</evidence>
<comment type="cofactor">
    <cofactor evidence="1 10">
        <name>Mg(2+)</name>
        <dbReference type="ChEBI" id="CHEBI:18420"/>
    </cofactor>
</comment>
<keyword evidence="11" id="KW-0472">Membrane</keyword>
<dbReference type="PROSITE" id="PS01070">
    <property type="entry name" value="NUCLEASE_NON_SPEC"/>
    <property type="match status" value="1"/>
</dbReference>
<evidence type="ECO:0000256" key="8">
    <source>
        <dbReference type="PIRSR" id="PIRSR640255-1"/>
    </source>
</evidence>
<keyword evidence="3 10" id="KW-0540">Nuclease</keyword>
<evidence type="ECO:0000256" key="9">
    <source>
        <dbReference type="PIRSR" id="PIRSR640255-2"/>
    </source>
</evidence>
<reference evidence="16" key="1">
    <citation type="submission" date="2015-02" db="EMBL/GenBank/DDBJ databases">
        <title>Complete genome sequence of Francisella noatunensis subsp. orientalis FNO190 isolated from farm-raised Nile tilapia in Brazil.</title>
        <authorList>
            <person name="Figueiredo H.C.P."/>
            <person name="Leal C.A.G."/>
            <person name="Pereira F.L."/>
            <person name="Soares S.C."/>
            <person name="Goncalves L.A."/>
            <person name="Dorella F.A."/>
            <person name="Carvalho A.F."/>
            <person name="Azevedo V.A.C."/>
        </authorList>
    </citation>
    <scope>NUCLEOTIDE SEQUENCE [LARGE SCALE GENOMIC DNA]</scope>
    <source>
        <strain evidence="16">FNO190</strain>
    </source>
</reference>
<evidence type="ECO:0000256" key="5">
    <source>
        <dbReference type="ARBA" id="ARBA00022759"/>
    </source>
</evidence>
<keyword evidence="11" id="KW-0812">Transmembrane</keyword>
<keyword evidence="11" id="KW-1133">Transmembrane helix</keyword>
<dbReference type="PANTHER" id="PTHR13966">
    <property type="entry name" value="ENDONUCLEASE RELATED"/>
    <property type="match status" value="1"/>
</dbReference>
<evidence type="ECO:0000256" key="10">
    <source>
        <dbReference type="RuleBase" id="RU366055"/>
    </source>
</evidence>
<dbReference type="InterPro" id="IPR018524">
    <property type="entry name" value="DNA/RNA_endonuclease_AS"/>
</dbReference>
<feature type="domain" description="ENPP1-3/EXOG-like endonuclease/phosphodiesterase" evidence="12">
    <location>
        <begin position="140"/>
        <end position="334"/>
    </location>
</feature>
<keyword evidence="5 10" id="KW-0255">Endonuclease</keyword>
<evidence type="ECO:0000259" key="13">
    <source>
        <dbReference type="SMART" id="SM00892"/>
    </source>
</evidence>
<evidence type="ECO:0000313" key="15">
    <source>
        <dbReference type="EMBL" id="NIY57316.1"/>
    </source>
</evidence>
<evidence type="ECO:0000256" key="7">
    <source>
        <dbReference type="ARBA" id="ARBA00022842"/>
    </source>
</evidence>
<dbReference type="InterPro" id="IPR044929">
    <property type="entry name" value="DNA/RNA_non-sp_Endonuclease_sf"/>
</dbReference>
<dbReference type="InterPro" id="IPR020821">
    <property type="entry name" value="ENPP1-3/EXOG-like_nuc-like"/>
</dbReference>
<dbReference type="GO" id="GO:0003676">
    <property type="term" value="F:nucleic acid binding"/>
    <property type="evidence" value="ECO:0007669"/>
    <property type="project" value="InterPro"/>
</dbReference>
<keyword evidence="6 10" id="KW-0378">Hydrolase</keyword>
<dbReference type="EC" id="3.1.30.-" evidence="10"/>
<keyword evidence="7" id="KW-0460">Magnesium</keyword>
<sequence length="350" mass="40480">MSAKNKNSNKDNKKSISYVKIVLFLILTISGGFSGLLFDKFDIKEKVIDLRYKIYNFFTSEPLKQYTAKDNQNIIAKFFSESDSAKDQQQQINQFENLKQYSPVRTLPAVTDYCHGFLAYGNPSYDVTEGLGQSNLYLCRDGYVVGYNYQTKEASWVAFKLTKSKVANKLKRDDKFKEDSDIPFVYRATLDDYSRSGYDRGHLASYASMDFSKKSADESFLLSNMSPQKPGLNRQGWERLETDERIWANMYDSIYVYTGPIYKKQKIYKTIGDNKIAVPDYFFKIIYVPSKNQAIAFVMPNARVEKTKIANYRVSIKDIEQRTGLHFLTNIQDRDSVINNVSSMRRTSYL</sequence>
<dbReference type="InterPro" id="IPR001604">
    <property type="entry name" value="Endo_G_ENPP1-like_dom"/>
</dbReference>
<evidence type="ECO:0000256" key="3">
    <source>
        <dbReference type="ARBA" id="ARBA00022722"/>
    </source>
</evidence>
<proteinExistence type="inferred from homology"/>
<name>A0AAP7FU30_9GAMM</name>
<evidence type="ECO:0000313" key="16">
    <source>
        <dbReference type="Proteomes" id="UP000035930"/>
    </source>
</evidence>
<feature type="active site" description="Proton acceptor" evidence="8">
    <location>
        <position position="202"/>
    </location>
</feature>
<dbReference type="CDD" id="cd00091">
    <property type="entry name" value="NUC"/>
    <property type="match status" value="1"/>
</dbReference>
<dbReference type="InterPro" id="IPR040255">
    <property type="entry name" value="Non-specific_endonuclease"/>
</dbReference>
<dbReference type="EMBL" id="QPQM01000025">
    <property type="protein sequence ID" value="NIY57316.1"/>
    <property type="molecule type" value="Genomic_DNA"/>
</dbReference>
<dbReference type="AlphaFoldDB" id="A0AAP7FU30"/>
<dbReference type="SUPFAM" id="SSF54060">
    <property type="entry name" value="His-Me finger endonucleases"/>
    <property type="match status" value="1"/>
</dbReference>
<keyword evidence="16" id="KW-1185">Reference proteome</keyword>
<evidence type="ECO:0000256" key="2">
    <source>
        <dbReference type="ARBA" id="ARBA00010052"/>
    </source>
</evidence>
<dbReference type="GeneID" id="45433269"/>
<gene>
    <name evidence="15" type="ORF">CHQ83_09210</name>
    <name evidence="14" type="ORF">FNO190_1158</name>
</gene>
<evidence type="ECO:0000256" key="4">
    <source>
        <dbReference type="ARBA" id="ARBA00022723"/>
    </source>
</evidence>
<protein>
    <recommendedName>
        <fullName evidence="10">Endonuclease</fullName>
        <ecNumber evidence="10">3.1.30.-</ecNumber>
    </recommendedName>
</protein>
<dbReference type="InterPro" id="IPR044925">
    <property type="entry name" value="His-Me_finger_sf"/>
</dbReference>
<dbReference type="RefSeq" id="WP_014715586.1">
    <property type="nucleotide sequence ID" value="NZ_CP011923.2"/>
</dbReference>
<dbReference type="Pfam" id="PF01223">
    <property type="entry name" value="Endonuclease_NS"/>
    <property type="match status" value="1"/>
</dbReference>
<evidence type="ECO:0000313" key="17">
    <source>
        <dbReference type="Proteomes" id="UP000774689"/>
    </source>
</evidence>
<dbReference type="PANTHER" id="PTHR13966:SF5">
    <property type="entry name" value="ENDONUCLEASE G, MITOCHONDRIAL"/>
    <property type="match status" value="1"/>
</dbReference>
<dbReference type="GO" id="GO:0000014">
    <property type="term" value="F:single-stranded DNA endodeoxyribonuclease activity"/>
    <property type="evidence" value="ECO:0007669"/>
    <property type="project" value="TreeGrafter"/>
</dbReference>